<keyword evidence="4" id="KW-1185">Reference proteome</keyword>
<accession>A0A7C8BTF9</accession>
<dbReference type="EMBL" id="WAJS01000028">
    <property type="protein sequence ID" value="KAB1643347.1"/>
    <property type="molecule type" value="Genomic_DNA"/>
</dbReference>
<organism evidence="3 4">
    <name type="scientific">Adlercreutzia muris</name>
    <dbReference type="NCBI Taxonomy" id="1796610"/>
    <lineage>
        <taxon>Bacteria</taxon>
        <taxon>Bacillati</taxon>
        <taxon>Actinomycetota</taxon>
        <taxon>Coriobacteriia</taxon>
        <taxon>Eggerthellales</taxon>
        <taxon>Eggerthellaceae</taxon>
        <taxon>Adlercreutzia</taxon>
    </lineage>
</organism>
<gene>
    <name evidence="3" type="ORF">F8D48_08895</name>
</gene>
<dbReference type="SUPFAM" id="SSF55874">
    <property type="entry name" value="ATPase domain of HSP90 chaperone/DNA topoisomerase II/histidine kinase"/>
    <property type="match status" value="1"/>
</dbReference>
<dbReference type="AlphaFoldDB" id="A0A7C8BTF9"/>
<evidence type="ECO:0000256" key="2">
    <source>
        <dbReference type="SAM" id="Phobius"/>
    </source>
</evidence>
<keyword evidence="2" id="KW-0472">Membrane</keyword>
<dbReference type="Proteomes" id="UP000479639">
    <property type="component" value="Unassembled WGS sequence"/>
</dbReference>
<dbReference type="InterPro" id="IPR036890">
    <property type="entry name" value="HATPase_C_sf"/>
</dbReference>
<evidence type="ECO:0000256" key="1">
    <source>
        <dbReference type="SAM" id="MobiDB-lite"/>
    </source>
</evidence>
<feature type="transmembrane region" description="Helical" evidence="2">
    <location>
        <begin position="26"/>
        <end position="45"/>
    </location>
</feature>
<comment type="caution">
    <text evidence="3">The sequence shown here is derived from an EMBL/GenBank/DDBJ whole genome shotgun (WGS) entry which is preliminary data.</text>
</comment>
<keyword evidence="2" id="KW-1133">Transmembrane helix</keyword>
<proteinExistence type="predicted"/>
<reference evidence="3 4" key="1">
    <citation type="submission" date="2019-09" db="EMBL/GenBank/DDBJ databases">
        <title>Whole genome shotgun sequencing (WGS) of Ellagibacter isourolithinifaciens DSM 104140(T) and Adlercreutzia muris DSM 29508(T).</title>
        <authorList>
            <person name="Stoll D.A."/>
            <person name="Danylec N."/>
            <person name="Huch M."/>
        </authorList>
    </citation>
    <scope>NUCLEOTIDE SEQUENCE [LARGE SCALE GENOMIC DNA]</scope>
    <source>
        <strain evidence="3 4">DSM 29508</strain>
    </source>
</reference>
<evidence type="ECO:0000313" key="3">
    <source>
        <dbReference type="EMBL" id="KAB1643347.1"/>
    </source>
</evidence>
<dbReference type="Gene3D" id="3.30.565.10">
    <property type="entry name" value="Histidine kinase-like ATPase, C-terminal domain"/>
    <property type="match status" value="1"/>
</dbReference>
<sequence>MLFPASLLIVAVVGIGWTFFYRLSPWLTVVFVVLMALCVPLSLRLRGEVRRTCEMESVRERVRALEEQERISAAYQEKLLADEEGIRMARHRVAEEVAEARAMIAARDGGGASRRLSRALELMGDGAYRQCDHPSADAMASMKAQACRDAGIDPQFALEISRDVPVSAVDLCAVLGNLVDNALAAAVRAREGRSAVEGAGAGSESGSVATAAAESRSGDEPAPYVRLTAEQRDGYLVITAQNPVGPVDAAAFGKSSGLRRRRPRSVASHGWGLSIVSSVAARYGGALVTDVRGGVFRATAVLGLESTVGEREGVR</sequence>
<evidence type="ECO:0000313" key="4">
    <source>
        <dbReference type="Proteomes" id="UP000479639"/>
    </source>
</evidence>
<feature type="region of interest" description="Disordered" evidence="1">
    <location>
        <begin position="195"/>
        <end position="221"/>
    </location>
</feature>
<name>A0A7C8BTF9_9ACTN</name>
<keyword evidence="2" id="KW-0812">Transmembrane</keyword>
<protein>
    <submittedName>
        <fullName evidence="3">GHKL domain-containing protein</fullName>
    </submittedName>
</protein>
<feature type="compositionally biased region" description="Low complexity" evidence="1">
    <location>
        <begin position="195"/>
        <end position="215"/>
    </location>
</feature>